<dbReference type="EMBL" id="MJMI01000102">
    <property type="protein sequence ID" value="OLQ89842.1"/>
    <property type="molecule type" value="Genomic_DNA"/>
</dbReference>
<reference evidence="5 6" key="1">
    <citation type="submission" date="2016-09" db="EMBL/GenBank/DDBJ databases">
        <title>Genomic Taxonomy of the Vibrionaceae.</title>
        <authorList>
            <person name="Gonzalez-Castillo A."/>
            <person name="Gomez-Gil B."/>
            <person name="Enciso-Ibarra K."/>
        </authorList>
    </citation>
    <scope>NUCLEOTIDE SEQUENCE [LARGE SCALE GENOMIC DNA]</scope>
    <source>
        <strain evidence="5 6">CAIM 1731</strain>
    </source>
</reference>
<dbReference type="RefSeq" id="WP_075650115.1">
    <property type="nucleotide sequence ID" value="NZ_AP019657.1"/>
</dbReference>
<evidence type="ECO:0000256" key="3">
    <source>
        <dbReference type="ARBA" id="ARBA00038502"/>
    </source>
</evidence>
<dbReference type="PANTHER" id="PTHR43792">
    <property type="entry name" value="GNAT FAMILY, PUTATIVE (AFU_ORTHOLOGUE AFUA_3G00765)-RELATED-RELATED"/>
    <property type="match status" value="1"/>
</dbReference>
<proteinExistence type="inferred from homology"/>
<protein>
    <submittedName>
        <fullName evidence="5">GNAT family N-acetyltransferase</fullName>
    </submittedName>
</protein>
<dbReference type="Proteomes" id="UP000186206">
    <property type="component" value="Unassembled WGS sequence"/>
</dbReference>
<organism evidence="5 6">
    <name type="scientific">Vibrio ponticus</name>
    <dbReference type="NCBI Taxonomy" id="265668"/>
    <lineage>
        <taxon>Bacteria</taxon>
        <taxon>Pseudomonadati</taxon>
        <taxon>Pseudomonadota</taxon>
        <taxon>Gammaproteobacteria</taxon>
        <taxon>Vibrionales</taxon>
        <taxon>Vibrionaceae</taxon>
        <taxon>Vibrio</taxon>
    </lineage>
</organism>
<evidence type="ECO:0000256" key="1">
    <source>
        <dbReference type="ARBA" id="ARBA00022679"/>
    </source>
</evidence>
<sequence>MQLIPLSLQHTQQLLKFERDNQHWFEQHIQARASDFYCELGVQTHIAELLMDHTLGKALPMLIVDNRQNIIGRINLHNIHRGKAFLGYRLGEQYIGQGIAQLAVQKMLPLARDNHVQRLIAIASRQNIASQKVLTKIGFVAIRDLANFTQVQGTMLNCIEYRLELKSLSFGKQNCG</sequence>
<keyword evidence="1" id="KW-0808">Transferase</keyword>
<comment type="similarity">
    <text evidence="3">Belongs to the acetyltransferase family. RimJ subfamily.</text>
</comment>
<gene>
    <name evidence="5" type="ORF">BIY21_14430</name>
</gene>
<dbReference type="PROSITE" id="PS51186">
    <property type="entry name" value="GNAT"/>
    <property type="match status" value="1"/>
</dbReference>
<evidence type="ECO:0000256" key="2">
    <source>
        <dbReference type="ARBA" id="ARBA00023315"/>
    </source>
</evidence>
<dbReference type="InterPro" id="IPR000182">
    <property type="entry name" value="GNAT_dom"/>
</dbReference>
<evidence type="ECO:0000259" key="4">
    <source>
        <dbReference type="PROSITE" id="PS51186"/>
    </source>
</evidence>
<dbReference type="PANTHER" id="PTHR43792:SF8">
    <property type="entry name" value="[RIBOSOMAL PROTEIN US5]-ALANINE N-ACETYLTRANSFERASE"/>
    <property type="match status" value="1"/>
</dbReference>
<keyword evidence="2" id="KW-0012">Acyltransferase</keyword>
<name>A0ABX3FD58_9VIBR</name>
<dbReference type="Pfam" id="PF13302">
    <property type="entry name" value="Acetyltransf_3"/>
    <property type="match status" value="1"/>
</dbReference>
<comment type="caution">
    <text evidence="5">The sequence shown here is derived from an EMBL/GenBank/DDBJ whole genome shotgun (WGS) entry which is preliminary data.</text>
</comment>
<dbReference type="Gene3D" id="3.40.630.30">
    <property type="match status" value="1"/>
</dbReference>
<keyword evidence="6" id="KW-1185">Reference proteome</keyword>
<dbReference type="SUPFAM" id="SSF55729">
    <property type="entry name" value="Acyl-CoA N-acyltransferases (Nat)"/>
    <property type="match status" value="1"/>
</dbReference>
<dbReference type="InterPro" id="IPR051531">
    <property type="entry name" value="N-acetyltransferase"/>
</dbReference>
<evidence type="ECO:0000313" key="6">
    <source>
        <dbReference type="Proteomes" id="UP000186206"/>
    </source>
</evidence>
<feature type="domain" description="N-acetyltransferase" evidence="4">
    <location>
        <begin position="15"/>
        <end position="166"/>
    </location>
</feature>
<dbReference type="InterPro" id="IPR016181">
    <property type="entry name" value="Acyl_CoA_acyltransferase"/>
</dbReference>
<accession>A0ABX3FD58</accession>
<evidence type="ECO:0000313" key="5">
    <source>
        <dbReference type="EMBL" id="OLQ89842.1"/>
    </source>
</evidence>